<accession>A0A815JWJ7</accession>
<organism evidence="3 5">
    <name type="scientific">Rotaria sordida</name>
    <dbReference type="NCBI Taxonomy" id="392033"/>
    <lineage>
        <taxon>Eukaryota</taxon>
        <taxon>Metazoa</taxon>
        <taxon>Spiralia</taxon>
        <taxon>Gnathifera</taxon>
        <taxon>Rotifera</taxon>
        <taxon>Eurotatoria</taxon>
        <taxon>Bdelloidea</taxon>
        <taxon>Philodinida</taxon>
        <taxon>Philodinidae</taxon>
        <taxon>Rotaria</taxon>
    </lineage>
</organism>
<sequence>MMKEQQTSTITIAIMSPGDMGHAIGRILLADKQQRFRVITNLTGRSERTQKLSNSANIIDVQTDDELVRQADIILSIVAPSNVESLAQRFAAYLANDERKLYVDLNAIAPQTIESIATLFPHGNFVDGCIIGLPPRLAEYIPSIYFSGRHAQRLVDLFQSTDLVNTRAAGPNIGQASSLKICEASIIKGMAAIAIQACIAARSLGVGEIFFNQLKQTQPHLFNTISKIIPNVSPRAARWITEMNKITKTYESIGLSPKIFDGAADTYRFVAEQTPLGNEINEERERGTTLDDVIQIMIESLNKTNQSSEPN</sequence>
<dbReference type="Gene3D" id="1.10.1040.10">
    <property type="entry name" value="N-(1-d-carboxylethyl)-l-norvaline Dehydrogenase, domain 2"/>
    <property type="match status" value="1"/>
</dbReference>
<evidence type="ECO:0000313" key="3">
    <source>
        <dbReference type="EMBL" id="CAF1387731.1"/>
    </source>
</evidence>
<evidence type="ECO:0000259" key="2">
    <source>
        <dbReference type="Pfam" id="PF09130"/>
    </source>
</evidence>
<evidence type="ECO:0008006" key="7">
    <source>
        <dbReference type="Google" id="ProtNLM"/>
    </source>
</evidence>
<dbReference type="Proteomes" id="UP000663854">
    <property type="component" value="Unassembled WGS sequence"/>
</dbReference>
<dbReference type="Pfam" id="PF03807">
    <property type="entry name" value="F420_oxidored"/>
    <property type="match status" value="1"/>
</dbReference>
<evidence type="ECO:0000313" key="6">
    <source>
        <dbReference type="Proteomes" id="UP000663870"/>
    </source>
</evidence>
<dbReference type="InterPro" id="IPR036291">
    <property type="entry name" value="NAD(P)-bd_dom_sf"/>
</dbReference>
<protein>
    <recommendedName>
        <fullName evidence="7">6-phosphogluconate dehydrogenase</fullName>
    </recommendedName>
</protein>
<dbReference type="Pfam" id="PF09130">
    <property type="entry name" value="DUF1932"/>
    <property type="match status" value="1"/>
</dbReference>
<evidence type="ECO:0000313" key="5">
    <source>
        <dbReference type="Proteomes" id="UP000663854"/>
    </source>
</evidence>
<feature type="domain" description="Pyrroline-5-carboxylate reductase catalytic N-terminal" evidence="1">
    <location>
        <begin position="11"/>
        <end position="106"/>
    </location>
</feature>
<reference evidence="3" key="1">
    <citation type="submission" date="2021-02" db="EMBL/GenBank/DDBJ databases">
        <authorList>
            <person name="Nowell W R."/>
        </authorList>
    </citation>
    <scope>NUCLEOTIDE SEQUENCE</scope>
</reference>
<name>A0A815JWJ7_9BILA</name>
<gene>
    <name evidence="4" type="ORF">JXQ802_LOCUS50344</name>
    <name evidence="3" type="ORF">PYM288_LOCUS34180</name>
</gene>
<dbReference type="Proteomes" id="UP000663870">
    <property type="component" value="Unassembled WGS sequence"/>
</dbReference>
<dbReference type="EMBL" id="CAJNOL010006521">
    <property type="protein sequence ID" value="CAF1618897.1"/>
    <property type="molecule type" value="Genomic_DNA"/>
</dbReference>
<dbReference type="SUPFAM" id="SSF48179">
    <property type="entry name" value="6-phosphogluconate dehydrogenase C-terminal domain-like"/>
    <property type="match status" value="1"/>
</dbReference>
<dbReference type="InterPro" id="IPR013328">
    <property type="entry name" value="6PGD_dom2"/>
</dbReference>
<feature type="domain" description="Phosphogluconate dehydrogenase NAD-binding putative C-terminal" evidence="2">
    <location>
        <begin position="201"/>
        <end position="270"/>
    </location>
</feature>
<dbReference type="InterPro" id="IPR028939">
    <property type="entry name" value="P5C_Rdtase_cat_N"/>
</dbReference>
<proteinExistence type="predicted"/>
<dbReference type="AlphaFoldDB" id="A0A815JWJ7"/>
<evidence type="ECO:0000313" key="4">
    <source>
        <dbReference type="EMBL" id="CAF1618897.1"/>
    </source>
</evidence>
<dbReference type="Gene3D" id="3.40.50.720">
    <property type="entry name" value="NAD(P)-binding Rossmann-like Domain"/>
    <property type="match status" value="1"/>
</dbReference>
<keyword evidence="6" id="KW-1185">Reference proteome</keyword>
<dbReference type="SUPFAM" id="SSF51735">
    <property type="entry name" value="NAD(P)-binding Rossmann-fold domains"/>
    <property type="match status" value="1"/>
</dbReference>
<comment type="caution">
    <text evidence="3">The sequence shown here is derived from an EMBL/GenBank/DDBJ whole genome shotgun (WGS) entry which is preliminary data.</text>
</comment>
<evidence type="ECO:0000259" key="1">
    <source>
        <dbReference type="Pfam" id="PF03807"/>
    </source>
</evidence>
<dbReference type="EMBL" id="CAJNOH010005043">
    <property type="protein sequence ID" value="CAF1387731.1"/>
    <property type="molecule type" value="Genomic_DNA"/>
</dbReference>
<dbReference type="InterPro" id="IPR015814">
    <property type="entry name" value="Pgluconate_DH_NAD-bd_C"/>
</dbReference>
<dbReference type="InterPro" id="IPR008927">
    <property type="entry name" value="6-PGluconate_DH-like_C_sf"/>
</dbReference>